<dbReference type="RefSeq" id="WP_092847582.1">
    <property type="nucleotide sequence ID" value="NZ_FOPY01000011.1"/>
</dbReference>
<dbReference type="Proteomes" id="UP000294489">
    <property type="component" value="Unassembled WGS sequence"/>
</dbReference>
<reference evidence="1 3" key="1">
    <citation type="submission" date="2016-10" db="EMBL/GenBank/DDBJ databases">
        <authorList>
            <person name="de Groot N.N."/>
        </authorList>
    </citation>
    <scope>NUCLEOTIDE SEQUENCE [LARGE SCALE GENOMIC DNA]</scope>
    <source>
        <strain evidence="1 3">CGMCC 1.6848</strain>
    </source>
</reference>
<keyword evidence="3" id="KW-1185">Reference proteome</keyword>
<gene>
    <name evidence="2" type="ORF">DFO67_107217</name>
    <name evidence="1" type="ORF">SAMN04487959_1119</name>
</gene>
<evidence type="ECO:0000313" key="3">
    <source>
        <dbReference type="Proteomes" id="UP000199040"/>
    </source>
</evidence>
<dbReference type="OrthoDB" id="9886812at2"/>
<name>A0A1I3DHB9_9GAMM</name>
<reference evidence="2 4" key="2">
    <citation type="submission" date="2019-03" db="EMBL/GenBank/DDBJ databases">
        <title>Freshwater and sediment microbial communities from various areas in North America, analyzing microbe dynamics in response to fracking.</title>
        <authorList>
            <person name="Lamendella R."/>
        </authorList>
    </citation>
    <scope>NUCLEOTIDE SEQUENCE [LARGE SCALE GENOMIC DNA]</scope>
    <source>
        <strain evidence="2 4">6_TX</strain>
    </source>
</reference>
<dbReference type="EMBL" id="FOPY01000011">
    <property type="protein sequence ID" value="SFH85891.1"/>
    <property type="molecule type" value="Genomic_DNA"/>
</dbReference>
<dbReference type="Proteomes" id="UP000199040">
    <property type="component" value="Unassembled WGS sequence"/>
</dbReference>
<sequence length="63" mass="7235">MPKSTYRVRMVRHPAAPEGQYYEVYNQRTGEAAGAYATFLEASDEVLLRNRLQRRPHLTLSPA</sequence>
<protein>
    <submittedName>
        <fullName evidence="1">Uncharacterized protein</fullName>
    </submittedName>
</protein>
<accession>A0A1I3DHB9</accession>
<dbReference type="STRING" id="442341.SAMN04487959_1119"/>
<proteinExistence type="predicted"/>
<evidence type="ECO:0000313" key="2">
    <source>
        <dbReference type="EMBL" id="TDX29539.1"/>
    </source>
</evidence>
<dbReference type="AlphaFoldDB" id="A0A1I3DHB9"/>
<evidence type="ECO:0000313" key="4">
    <source>
        <dbReference type="Proteomes" id="UP000294489"/>
    </source>
</evidence>
<evidence type="ECO:0000313" key="1">
    <source>
        <dbReference type="EMBL" id="SFH85891.1"/>
    </source>
</evidence>
<dbReference type="EMBL" id="SOEC01000007">
    <property type="protein sequence ID" value="TDX29539.1"/>
    <property type="molecule type" value="Genomic_DNA"/>
</dbReference>
<organism evidence="1 3">
    <name type="scientific">Modicisalibacter xianhensis</name>
    <dbReference type="NCBI Taxonomy" id="442341"/>
    <lineage>
        <taxon>Bacteria</taxon>
        <taxon>Pseudomonadati</taxon>
        <taxon>Pseudomonadota</taxon>
        <taxon>Gammaproteobacteria</taxon>
        <taxon>Oceanospirillales</taxon>
        <taxon>Halomonadaceae</taxon>
        <taxon>Modicisalibacter</taxon>
    </lineage>
</organism>